<gene>
    <name evidence="1" type="primary">65</name>
    <name evidence="1" type="ORF">PBI_MUDDY_65</name>
</gene>
<proteinExistence type="predicted"/>
<evidence type="ECO:0000313" key="1">
    <source>
        <dbReference type="EMBL" id="WEV84109.1"/>
    </source>
</evidence>
<reference evidence="1" key="1">
    <citation type="submission" date="2013-05" db="EMBL/GenBank/DDBJ databases">
        <authorList>
            <person name="Govender V.S."/>
            <person name="Mchunu L.V."/>
            <person name="Naicker R.N."/>
            <person name="Sha K.I."/>
            <person name="Zinyembe F."/>
            <person name="Pillay B."/>
            <person name="Larsen M.H."/>
            <person name="Rubin E.J."/>
            <person name="Kasprowicz V.O."/>
            <person name="Bishai W.R."/>
            <person name="Bowman C.A."/>
            <person name="Russell D.A."/>
            <person name="Jacobs-Sera D."/>
            <person name="Hendrix R.W."/>
            <person name="Hatfull G.F."/>
        </authorList>
    </citation>
    <scope>NUCLEOTIDE SEQUENCE</scope>
</reference>
<organism evidence="1 2">
    <name type="scientific">Mycobacterium phage Muddy</name>
    <dbReference type="NCBI Taxonomy" id="1340829"/>
    <lineage>
        <taxon>Viruses</taxon>
        <taxon>Duplodnaviria</taxon>
        <taxon>Heunggongvirae</taxon>
        <taxon>Uroviricota</taxon>
        <taxon>Caudoviricetes</taxon>
        <taxon>Mapvirus</taxon>
        <taxon>Mapvirus muddy</taxon>
    </lineage>
</organism>
<dbReference type="EMBL" id="KF024728">
    <property type="protein sequence ID" value="WEV84109.1"/>
    <property type="molecule type" value="Genomic_DNA"/>
</dbReference>
<protein>
    <submittedName>
        <fullName evidence="1">Uncharacterized protein</fullName>
    </submittedName>
</protein>
<sequence>MTPIDRALLSITKTFLAVHQLMPTRGEALYAALNKPWEKQNWLALRTFWGNTKRAQRELQRQIDDLEHIAWARELRRG</sequence>
<keyword evidence="2" id="KW-1185">Reference proteome</keyword>
<name>A0ACD4QCG7_9CAUD</name>
<evidence type="ECO:0000313" key="2">
    <source>
        <dbReference type="Proteomes" id="UP000015553"/>
    </source>
</evidence>
<accession>A0ACD4QCG7</accession>
<dbReference type="Proteomes" id="UP000015553">
    <property type="component" value="Segment"/>
</dbReference>